<dbReference type="RefSeq" id="WP_345257599.1">
    <property type="nucleotide sequence ID" value="NZ_BAABGY010000014.1"/>
</dbReference>
<dbReference type="Proteomes" id="UP001501725">
    <property type="component" value="Unassembled WGS sequence"/>
</dbReference>
<proteinExistence type="predicted"/>
<evidence type="ECO:0008006" key="3">
    <source>
        <dbReference type="Google" id="ProtNLM"/>
    </source>
</evidence>
<evidence type="ECO:0000313" key="2">
    <source>
        <dbReference type="Proteomes" id="UP001501725"/>
    </source>
</evidence>
<name>A0ABP8HLV3_9BACT</name>
<accession>A0ABP8HLV3</accession>
<evidence type="ECO:0000313" key="1">
    <source>
        <dbReference type="EMBL" id="GAA4341117.1"/>
    </source>
</evidence>
<gene>
    <name evidence="1" type="ORF">GCM10023184_39300</name>
</gene>
<sequence>MENKQNKNRCRKVTIRFTDAEFSMLDGRFRATTKRKLSEYLRAHLLEKKIAVLTRDASLDALVAELIQVRRELNAIGQNFNQAVKRLHAMEHFVELKAWVLVNEKSKELLFQKVGEIQVKIDQIAARW</sequence>
<protein>
    <recommendedName>
        <fullName evidence="3">Plasmid mobilization relaxosome protein MobC</fullName>
    </recommendedName>
</protein>
<organism evidence="1 2">
    <name type="scientific">Flaviaesturariibacter amylovorans</name>
    <dbReference type="NCBI Taxonomy" id="1084520"/>
    <lineage>
        <taxon>Bacteria</taxon>
        <taxon>Pseudomonadati</taxon>
        <taxon>Bacteroidota</taxon>
        <taxon>Chitinophagia</taxon>
        <taxon>Chitinophagales</taxon>
        <taxon>Chitinophagaceae</taxon>
        <taxon>Flaviaestuariibacter</taxon>
    </lineage>
</organism>
<reference evidence="2" key="1">
    <citation type="journal article" date="2019" name="Int. J. Syst. Evol. Microbiol.">
        <title>The Global Catalogue of Microorganisms (GCM) 10K type strain sequencing project: providing services to taxonomists for standard genome sequencing and annotation.</title>
        <authorList>
            <consortium name="The Broad Institute Genomics Platform"/>
            <consortium name="The Broad Institute Genome Sequencing Center for Infectious Disease"/>
            <person name="Wu L."/>
            <person name="Ma J."/>
        </authorList>
    </citation>
    <scope>NUCLEOTIDE SEQUENCE [LARGE SCALE GENOMIC DNA]</scope>
    <source>
        <strain evidence="2">JCM 17919</strain>
    </source>
</reference>
<comment type="caution">
    <text evidence="1">The sequence shown here is derived from an EMBL/GenBank/DDBJ whole genome shotgun (WGS) entry which is preliminary data.</text>
</comment>
<dbReference type="EMBL" id="BAABGY010000014">
    <property type="protein sequence ID" value="GAA4341117.1"/>
    <property type="molecule type" value="Genomic_DNA"/>
</dbReference>
<dbReference type="Pfam" id="PF19514">
    <property type="entry name" value="MobC_2"/>
    <property type="match status" value="1"/>
</dbReference>
<dbReference type="InterPro" id="IPR045788">
    <property type="entry name" value="MobC_2"/>
</dbReference>
<keyword evidence="2" id="KW-1185">Reference proteome</keyword>